<dbReference type="PANTHER" id="PTHR40056">
    <property type="entry name" value="HYPOTHETICAL CYTOSOLIC PROTEIN"/>
    <property type="match status" value="1"/>
</dbReference>
<dbReference type="OrthoDB" id="3191472at2"/>
<accession>A0A366IAS8</accession>
<dbReference type="Pfam" id="PF08876">
    <property type="entry name" value="DUF1836"/>
    <property type="match status" value="1"/>
</dbReference>
<gene>
    <name evidence="1" type="ORF">DES36_10449</name>
</gene>
<protein>
    <submittedName>
        <fullName evidence="1">Uncharacterized protein DUF1836</fullName>
    </submittedName>
</protein>
<dbReference type="Proteomes" id="UP000253490">
    <property type="component" value="Unassembled WGS sequence"/>
</dbReference>
<proteinExistence type="predicted"/>
<dbReference type="EMBL" id="QNRX01000004">
    <property type="protein sequence ID" value="RBP67350.1"/>
    <property type="molecule type" value="Genomic_DNA"/>
</dbReference>
<dbReference type="AlphaFoldDB" id="A0A366IAS8"/>
<dbReference type="RefSeq" id="WP_113919914.1">
    <property type="nucleotide sequence ID" value="NZ_QNRX01000004.1"/>
</dbReference>
<dbReference type="PANTHER" id="PTHR40056:SF1">
    <property type="entry name" value="DUF1836 DOMAIN-CONTAINING PROTEIN"/>
    <property type="match status" value="1"/>
</dbReference>
<comment type="caution">
    <text evidence="1">The sequence shown here is derived from an EMBL/GenBank/DDBJ whole genome shotgun (WGS) entry which is preliminary data.</text>
</comment>
<organism evidence="1 2">
    <name type="scientific">Alkalibaculum bacchi</name>
    <dbReference type="NCBI Taxonomy" id="645887"/>
    <lineage>
        <taxon>Bacteria</taxon>
        <taxon>Bacillati</taxon>
        <taxon>Bacillota</taxon>
        <taxon>Clostridia</taxon>
        <taxon>Eubacteriales</taxon>
        <taxon>Eubacteriaceae</taxon>
        <taxon>Alkalibaculum</taxon>
    </lineage>
</organism>
<sequence length="164" mass="19505">MQEFEKLQEIQLPDIDLYMDQVLTILESQMDSYKLHDDEKVMTKTMINNYVKSKLIGKPVKKKYGKEQLMQLIMIYHMKNVINFADLEVFFQRAIKENQEGMELLYEDFVQIHDNMLDHFISKEKQLSELEGSDKIKELLKIIITADLNKRVAERVLKEMKGEE</sequence>
<evidence type="ECO:0000313" key="2">
    <source>
        <dbReference type="Proteomes" id="UP000253490"/>
    </source>
</evidence>
<evidence type="ECO:0000313" key="1">
    <source>
        <dbReference type="EMBL" id="RBP67350.1"/>
    </source>
</evidence>
<dbReference type="InterPro" id="IPR014975">
    <property type="entry name" value="DUF1836"/>
</dbReference>
<name>A0A366IAS8_9FIRM</name>
<keyword evidence="2" id="KW-1185">Reference proteome</keyword>
<reference evidence="1 2" key="1">
    <citation type="submission" date="2018-06" db="EMBL/GenBank/DDBJ databases">
        <title>Genomic Encyclopedia of Type Strains, Phase IV (KMG-IV): sequencing the most valuable type-strain genomes for metagenomic binning, comparative biology and taxonomic classification.</title>
        <authorList>
            <person name="Goeker M."/>
        </authorList>
    </citation>
    <scope>NUCLEOTIDE SEQUENCE [LARGE SCALE GENOMIC DNA]</scope>
    <source>
        <strain evidence="1 2">DSM 22112</strain>
    </source>
</reference>